<dbReference type="EMBL" id="FWXF01000010">
    <property type="protein sequence ID" value="SMC24573.1"/>
    <property type="molecule type" value="Genomic_DNA"/>
</dbReference>
<dbReference type="Proteomes" id="UP000192783">
    <property type="component" value="Unassembled WGS sequence"/>
</dbReference>
<name>A0A1W1XKS1_9BACT</name>
<dbReference type="STRING" id="1121390.SAMN02746041_02048"/>
<reference evidence="2 3" key="1">
    <citation type="submission" date="2017-04" db="EMBL/GenBank/DDBJ databases">
        <authorList>
            <person name="Afonso C.L."/>
            <person name="Miller P.J."/>
            <person name="Scott M.A."/>
            <person name="Spackman E."/>
            <person name="Goraichik I."/>
            <person name="Dimitrov K.M."/>
            <person name="Suarez D.L."/>
            <person name="Swayne D.E."/>
        </authorList>
    </citation>
    <scope>NUCLEOTIDE SEQUENCE [LARGE SCALE GENOMIC DNA]</scope>
    <source>
        <strain evidence="2 3">DSM 13146</strain>
    </source>
</reference>
<dbReference type="PANTHER" id="PTHR13887">
    <property type="entry name" value="GLUTATHIONE S-TRANSFERASE KAPPA"/>
    <property type="match status" value="1"/>
</dbReference>
<dbReference type="InterPro" id="IPR036249">
    <property type="entry name" value="Thioredoxin-like_sf"/>
</dbReference>
<dbReference type="GO" id="GO:0016491">
    <property type="term" value="F:oxidoreductase activity"/>
    <property type="evidence" value="ECO:0007669"/>
    <property type="project" value="InterPro"/>
</dbReference>
<evidence type="ECO:0000259" key="1">
    <source>
        <dbReference type="Pfam" id="PF01323"/>
    </source>
</evidence>
<dbReference type="InterPro" id="IPR001853">
    <property type="entry name" value="DSBA-like_thioredoxin_dom"/>
</dbReference>
<keyword evidence="3" id="KW-1185">Reference proteome</keyword>
<feature type="domain" description="DSBA-like thioredoxin" evidence="1">
    <location>
        <begin position="17"/>
        <end position="142"/>
    </location>
</feature>
<evidence type="ECO:0000313" key="2">
    <source>
        <dbReference type="EMBL" id="SMC24573.1"/>
    </source>
</evidence>
<evidence type="ECO:0000313" key="3">
    <source>
        <dbReference type="Proteomes" id="UP000192783"/>
    </source>
</evidence>
<proteinExistence type="predicted"/>
<organism evidence="2 3">
    <name type="scientific">Desulfacinum hydrothermale DSM 13146</name>
    <dbReference type="NCBI Taxonomy" id="1121390"/>
    <lineage>
        <taxon>Bacteria</taxon>
        <taxon>Pseudomonadati</taxon>
        <taxon>Thermodesulfobacteriota</taxon>
        <taxon>Syntrophobacteria</taxon>
        <taxon>Syntrophobacterales</taxon>
        <taxon>Syntrophobacteraceae</taxon>
        <taxon>Desulfacinum</taxon>
    </lineage>
</organism>
<sequence>MDAILTARGLDPVQAQAGLERAAASCGVAFGKRTHTYNSRRATELGKWAETKGKKEAFDAQVFHAVFVEQKNIAREEVLSEIAHRAGLDPQEALRVLKEGIFHHAVLRDWDESARCGVVAAPTFQIGPHRLVGAHPYARLAAFVEKAGCQKRDSKEPV</sequence>
<dbReference type="SUPFAM" id="SSF52833">
    <property type="entry name" value="Thioredoxin-like"/>
    <property type="match status" value="1"/>
</dbReference>
<protein>
    <submittedName>
        <fullName evidence="2">DSBA-like thioredoxin domain-containing protein</fullName>
    </submittedName>
</protein>
<dbReference type="Pfam" id="PF01323">
    <property type="entry name" value="DSBA"/>
    <property type="match status" value="1"/>
</dbReference>
<accession>A0A1W1XKS1</accession>
<dbReference type="Gene3D" id="3.40.30.10">
    <property type="entry name" value="Glutaredoxin"/>
    <property type="match status" value="1"/>
</dbReference>
<dbReference type="PANTHER" id="PTHR13887:SF41">
    <property type="entry name" value="THIOREDOXIN SUPERFAMILY PROTEIN"/>
    <property type="match status" value="1"/>
</dbReference>
<gene>
    <name evidence="2" type="ORF">SAMN02746041_02048</name>
</gene>
<dbReference type="AlphaFoldDB" id="A0A1W1XKS1"/>